<evidence type="ECO:0000313" key="2">
    <source>
        <dbReference type="Proteomes" id="UP000236333"/>
    </source>
</evidence>
<proteinExistence type="predicted"/>
<evidence type="ECO:0000313" key="1">
    <source>
        <dbReference type="EMBL" id="PNG99582.1"/>
    </source>
</evidence>
<name>A0A2J7ZH35_9CHLO</name>
<sequence>PLSLPIATLCRRPEARSLPDYLASRFGPDPPPVLIEELDRTNVYDTREEMLPANPQERESQRLRPLARPYMRGSRVARRRLVAEQLFRRAELNGEVDW</sequence>
<comment type="caution">
    <text evidence="1">The sequence shown here is derived from an EMBL/GenBank/DDBJ whole genome shotgun (WGS) entry which is preliminary data.</text>
</comment>
<dbReference type="AlphaFoldDB" id="A0A2J7ZH35"/>
<dbReference type="Proteomes" id="UP000236333">
    <property type="component" value="Unassembled WGS sequence"/>
</dbReference>
<dbReference type="EMBL" id="PGGS01002548">
    <property type="protein sequence ID" value="PNG99582.1"/>
    <property type="molecule type" value="Genomic_DNA"/>
</dbReference>
<reference evidence="1 2" key="1">
    <citation type="journal article" date="2017" name="Mol. Biol. Evol.">
        <title>The 4-celled Tetrabaena socialis nuclear genome reveals the essential components for genetic control of cell number at the origin of multicellularity in the volvocine lineage.</title>
        <authorList>
            <person name="Featherston J."/>
            <person name="Arakaki Y."/>
            <person name="Hanschen E.R."/>
            <person name="Ferris P.J."/>
            <person name="Michod R.E."/>
            <person name="Olson B.J.S.C."/>
            <person name="Nozaki H."/>
            <person name="Durand P.M."/>
        </authorList>
    </citation>
    <scope>NUCLEOTIDE SEQUENCE [LARGE SCALE GENOMIC DNA]</scope>
    <source>
        <strain evidence="1 2">NIES-571</strain>
    </source>
</reference>
<gene>
    <name evidence="1" type="ORF">TSOC_014636</name>
</gene>
<organism evidence="1 2">
    <name type="scientific">Tetrabaena socialis</name>
    <dbReference type="NCBI Taxonomy" id="47790"/>
    <lineage>
        <taxon>Eukaryota</taxon>
        <taxon>Viridiplantae</taxon>
        <taxon>Chlorophyta</taxon>
        <taxon>core chlorophytes</taxon>
        <taxon>Chlorophyceae</taxon>
        <taxon>CS clade</taxon>
        <taxon>Chlamydomonadales</taxon>
        <taxon>Tetrabaenaceae</taxon>
        <taxon>Tetrabaena</taxon>
    </lineage>
</organism>
<feature type="non-terminal residue" evidence="1">
    <location>
        <position position="1"/>
    </location>
</feature>
<protein>
    <submittedName>
        <fullName evidence="1">Uncharacterized protein</fullName>
    </submittedName>
</protein>
<keyword evidence="2" id="KW-1185">Reference proteome</keyword>
<dbReference type="OrthoDB" id="541691at2759"/>
<accession>A0A2J7ZH35</accession>